<gene>
    <name evidence="1" type="ORF">AVDCRST_MAG56-6478</name>
</gene>
<proteinExistence type="predicted"/>
<dbReference type="EMBL" id="CADCTQ010000479">
    <property type="protein sequence ID" value="CAA9305592.1"/>
    <property type="molecule type" value="Genomic_DNA"/>
</dbReference>
<protein>
    <submittedName>
        <fullName evidence="1">Uncharacterized protein</fullName>
    </submittedName>
</protein>
<organism evidence="1">
    <name type="scientific">uncultured Cytophagales bacterium</name>
    <dbReference type="NCBI Taxonomy" id="158755"/>
    <lineage>
        <taxon>Bacteria</taxon>
        <taxon>Pseudomonadati</taxon>
        <taxon>Bacteroidota</taxon>
        <taxon>Sphingobacteriia</taxon>
        <taxon>Sphingobacteriales</taxon>
        <taxon>environmental samples</taxon>
    </lineage>
</organism>
<dbReference type="AlphaFoldDB" id="A0A6J4KGT6"/>
<sequence>MMRRTGPKKIWLIPGCTENNHFFKKYLHNSINESAHFS</sequence>
<reference evidence="1" key="1">
    <citation type="submission" date="2020-02" db="EMBL/GenBank/DDBJ databases">
        <authorList>
            <person name="Meier V. D."/>
        </authorList>
    </citation>
    <scope>NUCLEOTIDE SEQUENCE</scope>
    <source>
        <strain evidence="1">AVDCRST_MAG56</strain>
    </source>
</reference>
<accession>A0A6J4KGT6</accession>
<evidence type="ECO:0000313" key="1">
    <source>
        <dbReference type="EMBL" id="CAA9305592.1"/>
    </source>
</evidence>
<name>A0A6J4KGT6_9SPHI</name>